<dbReference type="PANTHER" id="PTHR15503:SF45">
    <property type="entry name" value="RNA-DIRECTED DNA POLYMERASE HOMOLOG"/>
    <property type="match status" value="1"/>
</dbReference>
<dbReference type="PROSITE" id="PS50158">
    <property type="entry name" value="ZF_CCHC"/>
    <property type="match status" value="1"/>
</dbReference>
<protein>
    <recommendedName>
        <fullName evidence="3">CCHC-type domain-containing protein</fullName>
    </recommendedName>
</protein>
<feature type="compositionally biased region" description="Low complexity" evidence="2">
    <location>
        <begin position="656"/>
        <end position="675"/>
    </location>
</feature>
<keyword evidence="1" id="KW-0862">Zinc</keyword>
<dbReference type="SUPFAM" id="SSF56672">
    <property type="entry name" value="DNA/RNA polymerases"/>
    <property type="match status" value="1"/>
</dbReference>
<dbReference type="InterPro" id="IPR032567">
    <property type="entry name" value="RTL1-rel"/>
</dbReference>
<dbReference type="GO" id="GO:0008270">
    <property type="term" value="F:zinc ion binding"/>
    <property type="evidence" value="ECO:0007669"/>
    <property type="project" value="UniProtKB-KW"/>
</dbReference>
<dbReference type="SMART" id="SM00343">
    <property type="entry name" value="ZnF_C2HC"/>
    <property type="match status" value="1"/>
</dbReference>
<dbReference type="Pfam" id="PF03732">
    <property type="entry name" value="Retrotrans_gag"/>
    <property type="match status" value="1"/>
</dbReference>
<dbReference type="InterPro" id="IPR043502">
    <property type="entry name" value="DNA/RNA_pol_sf"/>
</dbReference>
<dbReference type="Gene3D" id="2.40.70.10">
    <property type="entry name" value="Acid Proteases"/>
    <property type="match status" value="1"/>
</dbReference>
<organism evidence="4">
    <name type="scientific">Tanacetum cinerariifolium</name>
    <name type="common">Dalmatian daisy</name>
    <name type="synonym">Chrysanthemum cinerariifolium</name>
    <dbReference type="NCBI Taxonomy" id="118510"/>
    <lineage>
        <taxon>Eukaryota</taxon>
        <taxon>Viridiplantae</taxon>
        <taxon>Streptophyta</taxon>
        <taxon>Embryophyta</taxon>
        <taxon>Tracheophyta</taxon>
        <taxon>Spermatophyta</taxon>
        <taxon>Magnoliopsida</taxon>
        <taxon>eudicotyledons</taxon>
        <taxon>Gunneridae</taxon>
        <taxon>Pentapetalae</taxon>
        <taxon>asterids</taxon>
        <taxon>campanulids</taxon>
        <taxon>Asterales</taxon>
        <taxon>Asteraceae</taxon>
        <taxon>Asteroideae</taxon>
        <taxon>Anthemideae</taxon>
        <taxon>Anthemidinae</taxon>
        <taxon>Tanacetum</taxon>
    </lineage>
</organism>
<dbReference type="Gene3D" id="3.30.70.270">
    <property type="match status" value="1"/>
</dbReference>
<gene>
    <name evidence="4" type="ORF">Tci_054763</name>
</gene>
<keyword evidence="1" id="KW-0863">Zinc-finger</keyword>
<dbReference type="GO" id="GO:0003676">
    <property type="term" value="F:nucleic acid binding"/>
    <property type="evidence" value="ECO:0007669"/>
    <property type="project" value="InterPro"/>
</dbReference>
<sequence>MPNSEDSMVTYTAVSSPFGGVSEIGSLRVDGPPMIPKDPYAYVVAAFQAPPSLDYDVVFLAEEQPLLAAVSPIADSPGYIADSDPKEDLEKDPEEDPADYPADGGDEDDDDDGSSDDDDDDDDDDEEDEDKDRDEEEHPTLMDSIPPPPVHRVTFRMSNKEQPPTPVWSEAEIDRLLTIPSPPPAPLSPWYTTIRDTTTPTYRFTYIITTFAFTLYEPWSECSRGYIAASEEVVYCSSPRYDVGESSSVAAARPTRGFRADYRFVTTLDDEIRCNPERDVGYEIMDTWDEMLVGMPRAPTTDDTELGRRITDFTTTVRQDTYEIYGRLDDAQDDKAPRPDFHVKPEYSLWMLGPCTFLGYGIAHSGGSTSFRDHGVAGSRRQEIGLRLLRPYRLRWQSFRDNMDKLKVLHSLMHRRRKWHQKEPPDLHHPQQQPPPLPVTDAQLKALINQGVANALAARDADRNQNGEDNHESGMSVRRQAHPARECTYQDFMKCKPLYFKATALWKTKIKFAICTLLECALTWWNSHVTTVGPDVAYEMTWTNLKKNMIDKYCPRGEIKKLKGELWNLRVKSNDVVGHSQCFQELALLYVRMFLEDSDKVKRYVAGLPDVIHKSVVASRPKTMQKAIEMATELMDKRNNTFAEIQSKIKRKFNDTSKNNQNQQQQQNKRQNTSRAYTVGSGDKKPYRGYKPLCPKCNYHHDGQCAPKCHKCNRVGHLAHDCRSAASANTVNNQRVKVYAVGHAGTNTDSNIITWTFLLNNRYTSILFDTGTDKSFACTAFSSQIDITPTTLDHYYDVELADGRIIGLNTILKGCTLNFLNHPFNIDLMPIKLGSFNAIIGMDWLAKYQAIPNLRVAKERRVDSQGIHVDPNKTELIKYWASPKTPTKIRQFLGLAGYYRRFIEGFSKIAKSMTKLTQKGVKFDWGEKQEVAF</sequence>
<dbReference type="InterPro" id="IPR005162">
    <property type="entry name" value="Retrotrans_gag_dom"/>
</dbReference>
<dbReference type="Gene3D" id="4.10.60.10">
    <property type="entry name" value="Zinc finger, CCHC-type"/>
    <property type="match status" value="1"/>
</dbReference>
<dbReference type="SUPFAM" id="SSF50630">
    <property type="entry name" value="Acid proteases"/>
    <property type="match status" value="1"/>
</dbReference>
<dbReference type="InterPro" id="IPR043128">
    <property type="entry name" value="Rev_trsase/Diguanyl_cyclase"/>
</dbReference>
<dbReference type="PANTHER" id="PTHR15503">
    <property type="entry name" value="LDOC1 RELATED"/>
    <property type="match status" value="1"/>
</dbReference>
<feature type="region of interest" description="Disordered" evidence="2">
    <location>
        <begin position="69"/>
        <end position="152"/>
    </location>
</feature>
<dbReference type="InterPro" id="IPR001878">
    <property type="entry name" value="Znf_CCHC"/>
</dbReference>
<accession>A0A6L2NDT9</accession>
<feature type="region of interest" description="Disordered" evidence="2">
    <location>
        <begin position="459"/>
        <end position="480"/>
    </location>
</feature>
<comment type="caution">
    <text evidence="4">The sequence shown here is derived from an EMBL/GenBank/DDBJ whole genome shotgun (WGS) entry which is preliminary data.</text>
</comment>
<evidence type="ECO:0000256" key="1">
    <source>
        <dbReference type="PROSITE-ProRule" id="PRU00047"/>
    </source>
</evidence>
<evidence type="ECO:0000259" key="3">
    <source>
        <dbReference type="PROSITE" id="PS50158"/>
    </source>
</evidence>
<feature type="compositionally biased region" description="Basic and acidic residues" evidence="2">
    <location>
        <begin position="459"/>
        <end position="472"/>
    </location>
</feature>
<dbReference type="CDD" id="cd00303">
    <property type="entry name" value="retropepsin_like"/>
    <property type="match status" value="1"/>
</dbReference>
<dbReference type="AlphaFoldDB" id="A0A6L2NDT9"/>
<feature type="compositionally biased region" description="Acidic residues" evidence="2">
    <location>
        <begin position="90"/>
        <end position="137"/>
    </location>
</feature>
<evidence type="ECO:0000256" key="2">
    <source>
        <dbReference type="SAM" id="MobiDB-lite"/>
    </source>
</evidence>
<feature type="domain" description="CCHC-type" evidence="3">
    <location>
        <begin position="708"/>
        <end position="724"/>
    </location>
</feature>
<name>A0A6L2NDT9_TANCI</name>
<dbReference type="EMBL" id="BKCJ010008547">
    <property type="protein sequence ID" value="GEU82785.1"/>
    <property type="molecule type" value="Genomic_DNA"/>
</dbReference>
<feature type="region of interest" description="Disordered" evidence="2">
    <location>
        <begin position="652"/>
        <end position="684"/>
    </location>
</feature>
<dbReference type="InterPro" id="IPR021109">
    <property type="entry name" value="Peptidase_aspartic_dom_sf"/>
</dbReference>
<keyword evidence="1" id="KW-0479">Metal-binding</keyword>
<evidence type="ECO:0000313" key="4">
    <source>
        <dbReference type="EMBL" id="GEU82785.1"/>
    </source>
</evidence>
<feature type="region of interest" description="Disordered" evidence="2">
    <location>
        <begin position="419"/>
        <end position="439"/>
    </location>
</feature>
<proteinExistence type="predicted"/>
<reference evidence="4" key="1">
    <citation type="journal article" date="2019" name="Sci. Rep.">
        <title>Draft genome of Tanacetum cinerariifolium, the natural source of mosquito coil.</title>
        <authorList>
            <person name="Yamashiro T."/>
            <person name="Shiraishi A."/>
            <person name="Satake H."/>
            <person name="Nakayama K."/>
        </authorList>
    </citation>
    <scope>NUCLEOTIDE SEQUENCE</scope>
</reference>
<dbReference type="Pfam" id="PF08284">
    <property type="entry name" value="RVP_2"/>
    <property type="match status" value="1"/>
</dbReference>